<comment type="caution">
    <text evidence="14">The sequence shown here is derived from an EMBL/GenBank/DDBJ whole genome shotgun (WGS) entry which is preliminary data.</text>
</comment>
<comment type="catalytic activity">
    <reaction evidence="1">
        <text>ATP + protein L-histidine = ADP + protein N-phospho-L-histidine.</text>
        <dbReference type="EC" id="2.7.13.3"/>
    </reaction>
</comment>
<dbReference type="InterPro" id="IPR036097">
    <property type="entry name" value="HisK_dim/P_sf"/>
</dbReference>
<protein>
    <recommendedName>
        <fullName evidence="3">histidine kinase</fullName>
        <ecNumber evidence="3">2.7.13.3</ecNumber>
    </recommendedName>
</protein>
<keyword evidence="6 11" id="KW-0812">Transmembrane</keyword>
<gene>
    <name evidence="14" type="ORF">ISF6_4529</name>
</gene>
<evidence type="ECO:0000256" key="9">
    <source>
        <dbReference type="ARBA" id="ARBA00023012"/>
    </source>
</evidence>
<dbReference type="Pfam" id="PF02518">
    <property type="entry name" value="HATPase_c"/>
    <property type="match status" value="1"/>
</dbReference>
<dbReference type="PRINTS" id="PR00344">
    <property type="entry name" value="BCTRLSENSOR"/>
</dbReference>
<keyword evidence="7 14" id="KW-0418">Kinase</keyword>
<dbReference type="InterPro" id="IPR003661">
    <property type="entry name" value="HisK_dim/P_dom"/>
</dbReference>
<dbReference type="Pfam" id="PF00512">
    <property type="entry name" value="HisKA"/>
    <property type="match status" value="1"/>
</dbReference>
<dbReference type="Pfam" id="PF08521">
    <property type="entry name" value="2CSK_N"/>
    <property type="match status" value="1"/>
</dbReference>
<evidence type="ECO:0000256" key="3">
    <source>
        <dbReference type="ARBA" id="ARBA00012438"/>
    </source>
</evidence>
<dbReference type="InterPro" id="IPR003660">
    <property type="entry name" value="HAMP_dom"/>
</dbReference>
<keyword evidence="9" id="KW-0902">Two-component regulatory system</keyword>
<evidence type="ECO:0000313" key="14">
    <source>
        <dbReference type="EMBL" id="GAP34354.1"/>
    </source>
</evidence>
<organism evidence="14 15">
    <name type="scientific">Piscinibacter sakaiensis</name>
    <name type="common">Ideonella sakaiensis</name>
    <dbReference type="NCBI Taxonomy" id="1547922"/>
    <lineage>
        <taxon>Bacteria</taxon>
        <taxon>Pseudomonadati</taxon>
        <taxon>Pseudomonadota</taxon>
        <taxon>Betaproteobacteria</taxon>
        <taxon>Burkholderiales</taxon>
        <taxon>Sphaerotilaceae</taxon>
        <taxon>Piscinibacter</taxon>
    </lineage>
</organism>
<dbReference type="InterPro" id="IPR005467">
    <property type="entry name" value="His_kinase_dom"/>
</dbReference>
<name>A0A0K8NVQ0_PISS1</name>
<dbReference type="PROSITE" id="PS50885">
    <property type="entry name" value="HAMP"/>
    <property type="match status" value="1"/>
</dbReference>
<evidence type="ECO:0000259" key="12">
    <source>
        <dbReference type="PROSITE" id="PS50109"/>
    </source>
</evidence>
<evidence type="ECO:0000313" key="15">
    <source>
        <dbReference type="Proteomes" id="UP000037660"/>
    </source>
</evidence>
<dbReference type="EC" id="2.7.13.3" evidence="3"/>
<dbReference type="GO" id="GO:0005886">
    <property type="term" value="C:plasma membrane"/>
    <property type="evidence" value="ECO:0007669"/>
    <property type="project" value="TreeGrafter"/>
</dbReference>
<evidence type="ECO:0000256" key="2">
    <source>
        <dbReference type="ARBA" id="ARBA00004370"/>
    </source>
</evidence>
<keyword evidence="10 11" id="KW-0472">Membrane</keyword>
<evidence type="ECO:0000256" key="5">
    <source>
        <dbReference type="ARBA" id="ARBA00022679"/>
    </source>
</evidence>
<comment type="subcellular location">
    <subcellularLocation>
        <location evidence="2">Membrane</location>
    </subcellularLocation>
</comment>
<keyword evidence="15" id="KW-1185">Reference proteome</keyword>
<evidence type="ECO:0000259" key="13">
    <source>
        <dbReference type="PROSITE" id="PS50885"/>
    </source>
</evidence>
<dbReference type="InterPro" id="IPR003594">
    <property type="entry name" value="HATPase_dom"/>
</dbReference>
<dbReference type="Gene3D" id="3.30.565.10">
    <property type="entry name" value="Histidine kinase-like ATPase, C-terminal domain"/>
    <property type="match status" value="1"/>
</dbReference>
<dbReference type="PANTHER" id="PTHR45436:SF1">
    <property type="entry name" value="SENSOR PROTEIN QSEC"/>
    <property type="match status" value="1"/>
</dbReference>
<dbReference type="EMBL" id="BBYR01000007">
    <property type="protein sequence ID" value="GAP34354.1"/>
    <property type="molecule type" value="Genomic_DNA"/>
</dbReference>
<dbReference type="RefSeq" id="WP_082367902.1">
    <property type="nucleotide sequence ID" value="NZ_BBYR01000007.1"/>
</dbReference>
<sequence length="460" mass="47980">MSLRTRWSLRRTLLAGLLLPLVVLVPLAALLLHGLAVRPALDGLDRALTDTAVALQGILAEAPDGPPRLPLSAQTERALRADLVDQVAFAVLAPDGTLLGGDAELRALRPPLAVGAWRFFDARLAGRPVRVAAHGASCGTPPGTCTVLVAESLGKRDAAARAVLLASLAAALLLAVSLWALAVLAVRRGLRPLDEAAAALDARSPDGLSPIDPAGVPREVAPFLRALNALFERLRQAGATQRAFVADASHQLRTPLATLLSESAQALEQPHPESLRPRLQRLHAAATRAAHLAQQLLTLARIEGAGLAMASRQRCDLAALARDGAQDWLAPSLAAGQDLGFGLEPAPVDGDPLLLREAMDNLVRNALQHAGAGARVTLRTGSAGGQALLEVEDDGPGLPADERERVWDRFHRGRGAAAGGTGLGLAIVRDIARLHGGDARLEAGPEGRGLVARMVLPRGS</sequence>
<evidence type="ECO:0000256" key="8">
    <source>
        <dbReference type="ARBA" id="ARBA00022989"/>
    </source>
</evidence>
<dbReference type="SUPFAM" id="SSF55874">
    <property type="entry name" value="ATPase domain of HSP90 chaperone/DNA topoisomerase II/histidine kinase"/>
    <property type="match status" value="1"/>
</dbReference>
<accession>A0A0K8NVQ0</accession>
<dbReference type="InterPro" id="IPR050428">
    <property type="entry name" value="TCS_sensor_his_kinase"/>
</dbReference>
<dbReference type="STRING" id="1547922.ISF6_4529"/>
<feature type="transmembrane region" description="Helical" evidence="11">
    <location>
        <begin position="162"/>
        <end position="186"/>
    </location>
</feature>
<evidence type="ECO:0000256" key="6">
    <source>
        <dbReference type="ARBA" id="ARBA00022692"/>
    </source>
</evidence>
<dbReference type="PANTHER" id="PTHR45436">
    <property type="entry name" value="SENSOR HISTIDINE KINASE YKOH"/>
    <property type="match status" value="1"/>
</dbReference>
<evidence type="ECO:0000256" key="10">
    <source>
        <dbReference type="ARBA" id="ARBA00023136"/>
    </source>
</evidence>
<dbReference type="OrthoDB" id="8583694at2"/>
<evidence type="ECO:0000256" key="1">
    <source>
        <dbReference type="ARBA" id="ARBA00000085"/>
    </source>
</evidence>
<dbReference type="InterPro" id="IPR004358">
    <property type="entry name" value="Sig_transdc_His_kin-like_C"/>
</dbReference>
<feature type="domain" description="Histidine kinase" evidence="12">
    <location>
        <begin position="247"/>
        <end position="460"/>
    </location>
</feature>
<evidence type="ECO:0000256" key="7">
    <source>
        <dbReference type="ARBA" id="ARBA00022777"/>
    </source>
</evidence>
<keyword evidence="8 11" id="KW-1133">Transmembrane helix</keyword>
<dbReference type="InterPro" id="IPR036890">
    <property type="entry name" value="HATPase_C_sf"/>
</dbReference>
<dbReference type="InterPro" id="IPR013727">
    <property type="entry name" value="2CSK_N"/>
</dbReference>
<dbReference type="AlphaFoldDB" id="A0A0K8NVQ0"/>
<evidence type="ECO:0000256" key="4">
    <source>
        <dbReference type="ARBA" id="ARBA00022553"/>
    </source>
</evidence>
<evidence type="ECO:0000256" key="11">
    <source>
        <dbReference type="SAM" id="Phobius"/>
    </source>
</evidence>
<keyword evidence="4" id="KW-0597">Phosphoprotein</keyword>
<dbReference type="SMART" id="SM00388">
    <property type="entry name" value="HisKA"/>
    <property type="match status" value="1"/>
</dbReference>
<dbReference type="Gene3D" id="1.10.287.130">
    <property type="match status" value="1"/>
</dbReference>
<dbReference type="Proteomes" id="UP000037660">
    <property type="component" value="Unassembled WGS sequence"/>
</dbReference>
<dbReference type="PROSITE" id="PS50109">
    <property type="entry name" value="HIS_KIN"/>
    <property type="match status" value="1"/>
</dbReference>
<feature type="domain" description="HAMP" evidence="13">
    <location>
        <begin position="187"/>
        <end position="239"/>
    </location>
</feature>
<reference evidence="14 15" key="2">
    <citation type="journal article" date="2016" name="Science">
        <title>A bacterium that degrades and assimilates poly(ethylene terephthalate).</title>
        <authorList>
            <person name="Yoshida S."/>
            <person name="Hiraga K."/>
            <person name="Takehana T."/>
            <person name="Taniguchi I."/>
            <person name="Yamaji H."/>
            <person name="Maeda Y."/>
            <person name="Toyohara K."/>
            <person name="Miyamoto K."/>
            <person name="Kimura Y."/>
            <person name="Oda K."/>
        </authorList>
    </citation>
    <scope>NUCLEOTIDE SEQUENCE [LARGE SCALE GENOMIC DNA]</scope>
    <source>
        <strain evidence="15">NBRC 110686 / TISTR 2288 / 201-F6</strain>
    </source>
</reference>
<dbReference type="SMART" id="SM00387">
    <property type="entry name" value="HATPase_c"/>
    <property type="match status" value="1"/>
</dbReference>
<dbReference type="CDD" id="cd00075">
    <property type="entry name" value="HATPase"/>
    <property type="match status" value="1"/>
</dbReference>
<proteinExistence type="predicted"/>
<dbReference type="CDD" id="cd00082">
    <property type="entry name" value="HisKA"/>
    <property type="match status" value="1"/>
</dbReference>
<dbReference type="GO" id="GO:0000155">
    <property type="term" value="F:phosphorelay sensor kinase activity"/>
    <property type="evidence" value="ECO:0007669"/>
    <property type="project" value="InterPro"/>
</dbReference>
<keyword evidence="5" id="KW-0808">Transferase</keyword>
<dbReference type="SUPFAM" id="SSF47384">
    <property type="entry name" value="Homodimeric domain of signal transducing histidine kinase"/>
    <property type="match status" value="1"/>
</dbReference>
<reference evidence="15" key="1">
    <citation type="submission" date="2015-07" db="EMBL/GenBank/DDBJ databases">
        <title>Discovery of a poly(ethylene terephthalate assimilation.</title>
        <authorList>
            <person name="Yoshida S."/>
            <person name="Hiraga K."/>
            <person name="Takehana T."/>
            <person name="Taniguchi I."/>
            <person name="Yamaji H."/>
            <person name="Maeda Y."/>
            <person name="Toyohara K."/>
            <person name="Miyamoto K."/>
            <person name="Kimura Y."/>
            <person name="Oda K."/>
        </authorList>
    </citation>
    <scope>NUCLEOTIDE SEQUENCE [LARGE SCALE GENOMIC DNA]</scope>
    <source>
        <strain evidence="15">NBRC 110686 / TISTR 2288 / 201-F6</strain>
    </source>
</reference>